<accession>A0ACB9BH77</accession>
<dbReference type="Proteomes" id="UP001055811">
    <property type="component" value="Linkage Group LG06"/>
</dbReference>
<gene>
    <name evidence="1" type="ORF">L2E82_32908</name>
</gene>
<keyword evidence="2" id="KW-1185">Reference proteome</keyword>
<evidence type="ECO:0000313" key="1">
    <source>
        <dbReference type="EMBL" id="KAI3721889.1"/>
    </source>
</evidence>
<organism evidence="1 2">
    <name type="scientific">Cichorium intybus</name>
    <name type="common">Chicory</name>
    <dbReference type="NCBI Taxonomy" id="13427"/>
    <lineage>
        <taxon>Eukaryota</taxon>
        <taxon>Viridiplantae</taxon>
        <taxon>Streptophyta</taxon>
        <taxon>Embryophyta</taxon>
        <taxon>Tracheophyta</taxon>
        <taxon>Spermatophyta</taxon>
        <taxon>Magnoliopsida</taxon>
        <taxon>eudicotyledons</taxon>
        <taxon>Gunneridae</taxon>
        <taxon>Pentapetalae</taxon>
        <taxon>asterids</taxon>
        <taxon>campanulids</taxon>
        <taxon>Asterales</taxon>
        <taxon>Asteraceae</taxon>
        <taxon>Cichorioideae</taxon>
        <taxon>Cichorieae</taxon>
        <taxon>Cichoriinae</taxon>
        <taxon>Cichorium</taxon>
    </lineage>
</organism>
<dbReference type="EMBL" id="CM042014">
    <property type="protein sequence ID" value="KAI3721889.1"/>
    <property type="molecule type" value="Genomic_DNA"/>
</dbReference>
<proteinExistence type="predicted"/>
<reference evidence="2" key="1">
    <citation type="journal article" date="2022" name="Mol. Ecol. Resour.">
        <title>The genomes of chicory, endive, great burdock and yacon provide insights into Asteraceae palaeo-polyploidization history and plant inulin production.</title>
        <authorList>
            <person name="Fan W."/>
            <person name="Wang S."/>
            <person name="Wang H."/>
            <person name="Wang A."/>
            <person name="Jiang F."/>
            <person name="Liu H."/>
            <person name="Zhao H."/>
            <person name="Xu D."/>
            <person name="Zhang Y."/>
        </authorList>
    </citation>
    <scope>NUCLEOTIDE SEQUENCE [LARGE SCALE GENOMIC DNA]</scope>
    <source>
        <strain evidence="2">cv. Punajuju</strain>
    </source>
</reference>
<name>A0ACB9BH77_CICIN</name>
<protein>
    <submittedName>
        <fullName evidence="1">Uncharacterized protein</fullName>
    </submittedName>
</protein>
<evidence type="ECO:0000313" key="2">
    <source>
        <dbReference type="Proteomes" id="UP001055811"/>
    </source>
</evidence>
<sequence length="98" mass="10874">MEDLVTKKKNNKKIKKKSVVGMKTMILTEQLSGLYQTDNRVIFNPDGWIPDLPSSTTHSPTPSSAYPLKASINNPPSPFSPIRVNHSSLPLSPEERNS</sequence>
<reference evidence="1 2" key="2">
    <citation type="journal article" date="2022" name="Mol. Ecol. Resour.">
        <title>The genomes of chicory, endive, great burdock and yacon provide insights into Asteraceae paleo-polyploidization history and plant inulin production.</title>
        <authorList>
            <person name="Fan W."/>
            <person name="Wang S."/>
            <person name="Wang H."/>
            <person name="Wang A."/>
            <person name="Jiang F."/>
            <person name="Liu H."/>
            <person name="Zhao H."/>
            <person name="Xu D."/>
            <person name="Zhang Y."/>
        </authorList>
    </citation>
    <scope>NUCLEOTIDE SEQUENCE [LARGE SCALE GENOMIC DNA]</scope>
    <source>
        <strain evidence="2">cv. Punajuju</strain>
        <tissue evidence="1">Leaves</tissue>
    </source>
</reference>
<comment type="caution">
    <text evidence="1">The sequence shown here is derived from an EMBL/GenBank/DDBJ whole genome shotgun (WGS) entry which is preliminary data.</text>
</comment>